<feature type="transmembrane region" description="Helical" evidence="1">
    <location>
        <begin position="67"/>
        <end position="87"/>
    </location>
</feature>
<dbReference type="Proteomes" id="UP001500689">
    <property type="component" value="Unassembled WGS sequence"/>
</dbReference>
<gene>
    <name evidence="2" type="ORF">GCM10022222_59430</name>
</gene>
<keyword evidence="1" id="KW-1133">Transmembrane helix</keyword>
<protein>
    <recommendedName>
        <fullName evidence="4">DUF3040 domain-containing protein</fullName>
    </recommendedName>
</protein>
<dbReference type="Pfam" id="PF11239">
    <property type="entry name" value="DUF3040"/>
    <property type="match status" value="1"/>
</dbReference>
<reference evidence="3" key="1">
    <citation type="journal article" date="2019" name="Int. J. Syst. Evol. Microbiol.">
        <title>The Global Catalogue of Microorganisms (GCM) 10K type strain sequencing project: providing services to taxonomists for standard genome sequencing and annotation.</title>
        <authorList>
            <consortium name="The Broad Institute Genomics Platform"/>
            <consortium name="The Broad Institute Genome Sequencing Center for Infectious Disease"/>
            <person name="Wu L."/>
            <person name="Ma J."/>
        </authorList>
    </citation>
    <scope>NUCLEOTIDE SEQUENCE [LARGE SCALE GENOMIC DNA]</scope>
    <source>
        <strain evidence="3">JCM 16898</strain>
    </source>
</reference>
<proteinExistence type="predicted"/>
<evidence type="ECO:0008006" key="4">
    <source>
        <dbReference type="Google" id="ProtNLM"/>
    </source>
</evidence>
<organism evidence="2 3">
    <name type="scientific">Amycolatopsis ultiminotia</name>
    <dbReference type="NCBI Taxonomy" id="543629"/>
    <lineage>
        <taxon>Bacteria</taxon>
        <taxon>Bacillati</taxon>
        <taxon>Actinomycetota</taxon>
        <taxon>Actinomycetes</taxon>
        <taxon>Pseudonocardiales</taxon>
        <taxon>Pseudonocardiaceae</taxon>
        <taxon>Amycolatopsis</taxon>
    </lineage>
</organism>
<evidence type="ECO:0000313" key="3">
    <source>
        <dbReference type="Proteomes" id="UP001500689"/>
    </source>
</evidence>
<comment type="caution">
    <text evidence="2">The sequence shown here is derived from an EMBL/GenBank/DDBJ whole genome shotgun (WGS) entry which is preliminary data.</text>
</comment>
<feature type="transmembrane region" description="Helical" evidence="1">
    <location>
        <begin position="39"/>
        <end position="61"/>
    </location>
</feature>
<dbReference type="RefSeq" id="WP_344865701.1">
    <property type="nucleotide sequence ID" value="NZ_BAAAZN010000014.1"/>
</dbReference>
<keyword evidence="1" id="KW-0812">Transmembrane</keyword>
<dbReference type="EMBL" id="BAAAZN010000014">
    <property type="protein sequence ID" value="GAA3567584.1"/>
    <property type="molecule type" value="Genomic_DNA"/>
</dbReference>
<accession>A0ABP6XIU3</accession>
<keyword evidence="1" id="KW-0472">Membrane</keyword>
<keyword evidence="3" id="KW-1185">Reference proteome</keyword>
<dbReference type="InterPro" id="IPR021401">
    <property type="entry name" value="DUF3040"/>
</dbReference>
<evidence type="ECO:0000256" key="1">
    <source>
        <dbReference type="SAM" id="Phobius"/>
    </source>
</evidence>
<sequence length="99" mass="10694">MALPDDEQRRLDEIERFLIKENPGLAQRFDAPPPGIGSMLVNAAGMVLLLGTGLVITSVGIQRGAPLVIAVGAVLTAVVPGVIGWYLRQHGWPSRKKRR</sequence>
<evidence type="ECO:0000313" key="2">
    <source>
        <dbReference type="EMBL" id="GAA3567584.1"/>
    </source>
</evidence>
<name>A0ABP6XIU3_9PSEU</name>